<gene>
    <name evidence="1" type="ORF">B0X41_00320</name>
</gene>
<protein>
    <submittedName>
        <fullName evidence="1">Uncharacterized protein</fullName>
    </submittedName>
</protein>
<name>A0AB36KFI8_HELPX</name>
<organism evidence="1 2">
    <name type="scientific">Helicobacter pylori</name>
    <name type="common">Campylobacter pylori</name>
    <dbReference type="NCBI Taxonomy" id="210"/>
    <lineage>
        <taxon>Bacteria</taxon>
        <taxon>Pseudomonadati</taxon>
        <taxon>Campylobacterota</taxon>
        <taxon>Epsilonproteobacteria</taxon>
        <taxon>Campylobacterales</taxon>
        <taxon>Helicobacteraceae</taxon>
        <taxon>Helicobacter</taxon>
    </lineage>
</organism>
<sequence>MRKQVSLSQLFTQTNLESVVFNSKCLLFNILKSKIPIPLKNTQTLYYLDCKNALHFIFFHKL</sequence>
<proteinExistence type="predicted"/>
<dbReference type="Proteomes" id="UP000318399">
    <property type="component" value="Unassembled WGS sequence"/>
</dbReference>
<dbReference type="EMBL" id="MUOR01000004">
    <property type="protein sequence ID" value="OOP96877.1"/>
    <property type="molecule type" value="Genomic_DNA"/>
</dbReference>
<evidence type="ECO:0000313" key="2">
    <source>
        <dbReference type="Proteomes" id="UP000318399"/>
    </source>
</evidence>
<dbReference type="AlphaFoldDB" id="A0AB36KFI8"/>
<evidence type="ECO:0000313" key="1">
    <source>
        <dbReference type="EMBL" id="OOP96877.1"/>
    </source>
</evidence>
<accession>A0AB36KFI8</accession>
<reference evidence="1 2" key="1">
    <citation type="journal article" date="2017" name="Front. Cell. Infect. Microbiol.">
        <title>Whole Genome Sequence and Phylogenetic Analysis Show Helicobacter pylori Strains from Latin America Have Followed a Unique Evolution Pathway.</title>
        <authorList>
            <person name="Munoz-Ramirez Z.Y."/>
            <person name="Mendez-Tenorio A."/>
            <person name="Kato I."/>
            <person name="Bravo M.M."/>
            <person name="Rizzato C."/>
            <person name="Thorell K."/>
            <person name="Torres R.C."/>
            <person name="Aviles-Jimenez F."/>
            <person name="Camorlinga M."/>
            <person name="Canzian F."/>
            <person name="Torres J."/>
        </authorList>
    </citation>
    <scope>NUCLEOTIDE SEQUENCE [LARGE SCALE GENOMIC DNA]</scope>
    <source>
        <strain evidence="1 2">CC26084</strain>
    </source>
</reference>
<comment type="caution">
    <text evidence="1">The sequence shown here is derived from an EMBL/GenBank/DDBJ whole genome shotgun (WGS) entry which is preliminary data.</text>
</comment>